<protein>
    <submittedName>
        <fullName evidence="6">Transporter substrate-binding domain-containing protein</fullName>
    </submittedName>
</protein>
<dbReference type="GO" id="GO:0042597">
    <property type="term" value="C:periplasmic space"/>
    <property type="evidence" value="ECO:0007669"/>
    <property type="project" value="UniProtKB-SubCell"/>
</dbReference>
<sequence>MRRGFAAAAGIAALLLALTGSGRAQVETPKLTVAVGGQALYIYLPLTLAQQLGYFKDAGVDVDIVDVAGGARALEALLGGSASVVCGFIDHTIEMQAQGKSIRMFVLYDRYPGLVLAVTKAGQAKGIKTIADLRGAKIGVTAPGSSTHFFAQYLLARSGVPVDQESYIGIGTAATAVAAARRGVVEALVNVDPTITILTESGDAQILADTRTTIGTLRVFGGPYPAGGLYATPAFIEKNPRTIQALATASVKALHWIKTHPAEQIAAKMPERFSQSDRALYAASLKENLEMFSPDGRVPLAGLETIVKVLSSFDKTVVANAVRVNPAEAFTNSFVDEAHKELKF</sequence>
<dbReference type="InterPro" id="IPR015168">
    <property type="entry name" value="SsuA/THI5"/>
</dbReference>
<evidence type="ECO:0000256" key="4">
    <source>
        <dbReference type="SAM" id="SignalP"/>
    </source>
</evidence>
<keyword evidence="3 4" id="KW-0732">Signal</keyword>
<dbReference type="Gene3D" id="3.40.190.10">
    <property type="entry name" value="Periplasmic binding protein-like II"/>
    <property type="match status" value="2"/>
</dbReference>
<dbReference type="Proteomes" id="UP000318093">
    <property type="component" value="Unassembled WGS sequence"/>
</dbReference>
<dbReference type="PANTHER" id="PTHR30024">
    <property type="entry name" value="ALIPHATIC SULFONATES-BINDING PROTEIN-RELATED"/>
    <property type="match status" value="1"/>
</dbReference>
<name>A0A537JQG4_9BACT</name>
<dbReference type="GO" id="GO:0042918">
    <property type="term" value="P:alkanesulfonate transmembrane transport"/>
    <property type="evidence" value="ECO:0007669"/>
    <property type="project" value="TreeGrafter"/>
</dbReference>
<dbReference type="EMBL" id="VBAN01000002">
    <property type="protein sequence ID" value="TMI85552.1"/>
    <property type="molecule type" value="Genomic_DNA"/>
</dbReference>
<comment type="similarity">
    <text evidence="2">Belongs to the bacterial solute-binding protein SsuA/TauA family.</text>
</comment>
<proteinExistence type="inferred from homology"/>
<feature type="chain" id="PRO_5022112522" evidence="4">
    <location>
        <begin position="25"/>
        <end position="344"/>
    </location>
</feature>
<reference evidence="6 7" key="1">
    <citation type="journal article" date="2019" name="Nat. Microbiol.">
        <title>Mediterranean grassland soil C-N compound turnover is dependent on rainfall and depth, and is mediated by genomically divergent microorganisms.</title>
        <authorList>
            <person name="Diamond S."/>
            <person name="Andeer P.F."/>
            <person name="Li Z."/>
            <person name="Crits-Christoph A."/>
            <person name="Burstein D."/>
            <person name="Anantharaman K."/>
            <person name="Lane K.R."/>
            <person name="Thomas B.C."/>
            <person name="Pan C."/>
            <person name="Northen T.R."/>
            <person name="Banfield J.F."/>
        </authorList>
    </citation>
    <scope>NUCLEOTIDE SEQUENCE [LARGE SCALE GENOMIC DNA]</scope>
    <source>
        <strain evidence="6">NP_6</strain>
    </source>
</reference>
<comment type="subcellular location">
    <subcellularLocation>
        <location evidence="1">Periplasm</location>
    </subcellularLocation>
</comment>
<dbReference type="PANTHER" id="PTHR30024:SF47">
    <property type="entry name" value="TAURINE-BINDING PERIPLASMIC PROTEIN"/>
    <property type="match status" value="1"/>
</dbReference>
<evidence type="ECO:0000256" key="1">
    <source>
        <dbReference type="ARBA" id="ARBA00004418"/>
    </source>
</evidence>
<feature type="domain" description="SsuA/THI5-like" evidence="5">
    <location>
        <begin position="45"/>
        <end position="263"/>
    </location>
</feature>
<dbReference type="Pfam" id="PF09084">
    <property type="entry name" value="NMT1"/>
    <property type="match status" value="1"/>
</dbReference>
<organism evidence="6 7">
    <name type="scientific">Candidatus Segetimicrobium genomatis</name>
    <dbReference type="NCBI Taxonomy" id="2569760"/>
    <lineage>
        <taxon>Bacteria</taxon>
        <taxon>Bacillati</taxon>
        <taxon>Candidatus Sysuimicrobiota</taxon>
        <taxon>Candidatus Sysuimicrobiia</taxon>
        <taxon>Candidatus Sysuimicrobiales</taxon>
        <taxon>Candidatus Segetimicrobiaceae</taxon>
        <taxon>Candidatus Segetimicrobium</taxon>
    </lineage>
</organism>
<evidence type="ECO:0000256" key="3">
    <source>
        <dbReference type="ARBA" id="ARBA00022729"/>
    </source>
</evidence>
<feature type="signal peptide" evidence="4">
    <location>
        <begin position="1"/>
        <end position="24"/>
    </location>
</feature>
<accession>A0A537JQG4</accession>
<dbReference type="AlphaFoldDB" id="A0A537JQG4"/>
<evidence type="ECO:0000259" key="5">
    <source>
        <dbReference type="Pfam" id="PF09084"/>
    </source>
</evidence>
<evidence type="ECO:0000313" key="6">
    <source>
        <dbReference type="EMBL" id="TMI85552.1"/>
    </source>
</evidence>
<dbReference type="SUPFAM" id="SSF53850">
    <property type="entry name" value="Periplasmic binding protein-like II"/>
    <property type="match status" value="1"/>
</dbReference>
<gene>
    <name evidence="6" type="ORF">E6H03_00090</name>
</gene>
<evidence type="ECO:0000256" key="2">
    <source>
        <dbReference type="ARBA" id="ARBA00010742"/>
    </source>
</evidence>
<evidence type="ECO:0000313" key="7">
    <source>
        <dbReference type="Proteomes" id="UP000318093"/>
    </source>
</evidence>
<comment type="caution">
    <text evidence="6">The sequence shown here is derived from an EMBL/GenBank/DDBJ whole genome shotgun (WGS) entry which is preliminary data.</text>
</comment>